<feature type="chain" id="PRO_5012699292" evidence="5">
    <location>
        <begin position="20"/>
        <end position="158"/>
    </location>
</feature>
<organism evidence="7 8">
    <name type="scientific">Stylophora pistillata</name>
    <name type="common">Smooth cauliflower coral</name>
    <dbReference type="NCBI Taxonomy" id="50429"/>
    <lineage>
        <taxon>Eukaryota</taxon>
        <taxon>Metazoa</taxon>
        <taxon>Cnidaria</taxon>
        <taxon>Anthozoa</taxon>
        <taxon>Hexacorallia</taxon>
        <taxon>Scleractinia</taxon>
        <taxon>Astrocoeniina</taxon>
        <taxon>Pocilloporidae</taxon>
        <taxon>Stylophora</taxon>
    </lineage>
</organism>
<evidence type="ECO:0000313" key="8">
    <source>
        <dbReference type="Proteomes" id="UP000225706"/>
    </source>
</evidence>
<dbReference type="GO" id="GO:0051045">
    <property type="term" value="P:negative regulation of membrane protein ectodomain proteolysis"/>
    <property type="evidence" value="ECO:0007669"/>
    <property type="project" value="TreeGrafter"/>
</dbReference>
<keyword evidence="2" id="KW-0964">Secreted</keyword>
<feature type="signal peptide" evidence="5">
    <location>
        <begin position="1"/>
        <end position="19"/>
    </location>
</feature>
<dbReference type="PROSITE" id="PS50189">
    <property type="entry name" value="NTR"/>
    <property type="match status" value="1"/>
</dbReference>
<proteinExistence type="predicted"/>
<feature type="disulfide bond" evidence="4">
    <location>
        <begin position="35"/>
        <end position="147"/>
    </location>
</feature>
<evidence type="ECO:0000259" key="6">
    <source>
        <dbReference type="PROSITE" id="PS50189"/>
    </source>
</evidence>
<feature type="domain" description="NTR" evidence="6">
    <location>
        <begin position="17"/>
        <end position="147"/>
    </location>
</feature>
<dbReference type="OrthoDB" id="6041373at2759"/>
<dbReference type="GO" id="GO:0002020">
    <property type="term" value="F:protease binding"/>
    <property type="evidence" value="ECO:0007669"/>
    <property type="project" value="TreeGrafter"/>
</dbReference>
<evidence type="ECO:0000256" key="4">
    <source>
        <dbReference type="PIRSR" id="PIRSR601820-3"/>
    </source>
</evidence>
<dbReference type="PANTHER" id="PTHR11844:SF33">
    <property type="entry name" value="TISSUE INHIBITOR OF METALLOPROTEINASE"/>
    <property type="match status" value="1"/>
</dbReference>
<dbReference type="InterPro" id="IPR001134">
    <property type="entry name" value="Netrin_domain"/>
</dbReference>
<keyword evidence="3 4" id="KW-1015">Disulfide bond</keyword>
<gene>
    <name evidence="7" type="primary">TIMP1</name>
    <name evidence="7" type="ORF">AWC38_SpisGene859</name>
</gene>
<dbReference type="AlphaFoldDB" id="A0A2B4T113"/>
<sequence>MEIHAYLLVLSCFLASCYSGLIPKRPSLHPQQDFCKADFVIRADVVSGPETEGYYKVFKINITEVFRGVSGLHALDANLTTKLYTPGEMSSEGVTGPYGIKAGVEYLLHGEILKGVGMYTRFTSVRKDWDDVAPQDREKLQYYETGCEERNRFTGVKA</sequence>
<reference evidence="8" key="1">
    <citation type="journal article" date="2017" name="bioRxiv">
        <title>Comparative analysis of the genomes of Stylophora pistillata and Acropora digitifera provides evidence for extensive differences between species of corals.</title>
        <authorList>
            <person name="Voolstra C.R."/>
            <person name="Li Y."/>
            <person name="Liew Y.J."/>
            <person name="Baumgarten S."/>
            <person name="Zoccola D."/>
            <person name="Flot J.-F."/>
            <person name="Tambutte S."/>
            <person name="Allemand D."/>
            <person name="Aranda M."/>
        </authorList>
    </citation>
    <scope>NUCLEOTIDE SEQUENCE [LARGE SCALE GENOMIC DNA]</scope>
</reference>
<dbReference type="Proteomes" id="UP000225706">
    <property type="component" value="Unassembled WGS sequence"/>
</dbReference>
<dbReference type="Gene3D" id="2.40.50.120">
    <property type="match status" value="1"/>
</dbReference>
<keyword evidence="5" id="KW-0732">Signal</keyword>
<evidence type="ECO:0000256" key="5">
    <source>
        <dbReference type="SAM" id="SignalP"/>
    </source>
</evidence>
<dbReference type="InterPro" id="IPR001820">
    <property type="entry name" value="TIMP"/>
</dbReference>
<dbReference type="Pfam" id="PF00965">
    <property type="entry name" value="TIMP"/>
    <property type="match status" value="1"/>
</dbReference>
<dbReference type="GO" id="GO:0008191">
    <property type="term" value="F:metalloendopeptidase inhibitor activity"/>
    <property type="evidence" value="ECO:0007669"/>
    <property type="project" value="InterPro"/>
</dbReference>
<dbReference type="PANTHER" id="PTHR11844">
    <property type="entry name" value="METALLOPROTEASE INHIBITOR"/>
    <property type="match status" value="1"/>
</dbReference>
<comment type="caution">
    <text evidence="7">The sequence shown here is derived from an EMBL/GenBank/DDBJ whole genome shotgun (WGS) entry which is preliminary data.</text>
</comment>
<protein>
    <submittedName>
        <fullName evidence="7">Metalloproteinase inhibitor 1</fullName>
    </submittedName>
</protein>
<evidence type="ECO:0000313" key="7">
    <source>
        <dbReference type="EMBL" id="PFX34325.1"/>
    </source>
</evidence>
<keyword evidence="8" id="KW-1185">Reference proteome</keyword>
<evidence type="ECO:0000256" key="1">
    <source>
        <dbReference type="ARBA" id="ARBA00004613"/>
    </source>
</evidence>
<comment type="subcellular location">
    <subcellularLocation>
        <location evidence="1">Secreted</location>
    </subcellularLocation>
</comment>
<dbReference type="SUPFAM" id="SSF50242">
    <property type="entry name" value="TIMP-like"/>
    <property type="match status" value="1"/>
</dbReference>
<evidence type="ECO:0000256" key="2">
    <source>
        <dbReference type="ARBA" id="ARBA00022525"/>
    </source>
</evidence>
<dbReference type="InterPro" id="IPR008993">
    <property type="entry name" value="TIMP-like_OB-fold"/>
</dbReference>
<dbReference type="SMART" id="SM00206">
    <property type="entry name" value="NTR"/>
    <property type="match status" value="1"/>
</dbReference>
<evidence type="ECO:0000256" key="3">
    <source>
        <dbReference type="ARBA" id="ARBA00023157"/>
    </source>
</evidence>
<dbReference type="GO" id="GO:0031012">
    <property type="term" value="C:extracellular matrix"/>
    <property type="evidence" value="ECO:0007669"/>
    <property type="project" value="TreeGrafter"/>
</dbReference>
<accession>A0A2B4T113</accession>
<name>A0A2B4T113_STYPI</name>
<dbReference type="GO" id="GO:0005615">
    <property type="term" value="C:extracellular space"/>
    <property type="evidence" value="ECO:0007669"/>
    <property type="project" value="TreeGrafter"/>
</dbReference>
<dbReference type="EMBL" id="LSMT01000005">
    <property type="protein sequence ID" value="PFX34325.1"/>
    <property type="molecule type" value="Genomic_DNA"/>
</dbReference>